<dbReference type="EMBL" id="JAHWXP010000001">
    <property type="protein sequence ID" value="MBY8336105.1"/>
    <property type="molecule type" value="Genomic_DNA"/>
</dbReference>
<evidence type="ECO:0000256" key="6">
    <source>
        <dbReference type="HAMAP-Rule" id="MF_01201"/>
    </source>
</evidence>
<feature type="domain" description="Alanine racemase C-terminal" evidence="7">
    <location>
        <begin position="232"/>
        <end position="353"/>
    </location>
</feature>
<feature type="binding site" evidence="6">
    <location>
        <position position="301"/>
    </location>
    <ligand>
        <name>substrate</name>
    </ligand>
</feature>
<dbReference type="Proteomes" id="UP000759298">
    <property type="component" value="Unassembled WGS sequence"/>
</dbReference>
<evidence type="ECO:0000256" key="1">
    <source>
        <dbReference type="ARBA" id="ARBA00000316"/>
    </source>
</evidence>
<feature type="active site" description="Proton acceptor; specific for D-alanine" evidence="6">
    <location>
        <position position="43"/>
    </location>
</feature>
<dbReference type="HAMAP" id="MF_01201">
    <property type="entry name" value="Ala_racemase"/>
    <property type="match status" value="1"/>
</dbReference>
<accession>A0ABS7PAM6</accession>
<feature type="active site" description="Proton acceptor; specific for L-alanine" evidence="6">
    <location>
        <position position="253"/>
    </location>
</feature>
<dbReference type="PANTHER" id="PTHR30511:SF0">
    <property type="entry name" value="ALANINE RACEMASE, CATABOLIC-RELATED"/>
    <property type="match status" value="1"/>
</dbReference>
<keyword evidence="9" id="KW-1185">Reference proteome</keyword>
<dbReference type="Gene3D" id="2.40.37.10">
    <property type="entry name" value="Lyase, Ornithine Decarboxylase, Chain A, domain 1"/>
    <property type="match status" value="1"/>
</dbReference>
<dbReference type="InterPro" id="IPR001608">
    <property type="entry name" value="Ala_racemase_N"/>
</dbReference>
<dbReference type="PRINTS" id="PR00992">
    <property type="entry name" value="ALARACEMASE"/>
</dbReference>
<dbReference type="CDD" id="cd00430">
    <property type="entry name" value="PLPDE_III_AR"/>
    <property type="match status" value="1"/>
</dbReference>
<feature type="modified residue" description="N6-(pyridoxal phosphate)lysine" evidence="6">
    <location>
        <position position="43"/>
    </location>
</feature>
<evidence type="ECO:0000256" key="2">
    <source>
        <dbReference type="ARBA" id="ARBA00001933"/>
    </source>
</evidence>
<keyword evidence="4 6" id="KW-0663">Pyridoxal phosphate</keyword>
<dbReference type="EC" id="5.1.1.1" evidence="3 6"/>
<comment type="catalytic activity">
    <reaction evidence="1 6">
        <text>L-alanine = D-alanine</text>
        <dbReference type="Rhea" id="RHEA:20249"/>
        <dbReference type="ChEBI" id="CHEBI:57416"/>
        <dbReference type="ChEBI" id="CHEBI:57972"/>
        <dbReference type="EC" id="5.1.1.1"/>
    </reaction>
</comment>
<dbReference type="PANTHER" id="PTHR30511">
    <property type="entry name" value="ALANINE RACEMASE"/>
    <property type="match status" value="1"/>
</dbReference>
<dbReference type="InterPro" id="IPR011079">
    <property type="entry name" value="Ala_racemase_C"/>
</dbReference>
<feature type="binding site" evidence="6">
    <location>
        <position position="137"/>
    </location>
    <ligand>
        <name>substrate</name>
    </ligand>
</feature>
<protein>
    <recommendedName>
        <fullName evidence="3 6">Alanine racemase</fullName>
        <ecNumber evidence="3 6">5.1.1.1</ecNumber>
    </recommendedName>
</protein>
<dbReference type="Pfam" id="PF00842">
    <property type="entry name" value="Ala_racemase_C"/>
    <property type="match status" value="1"/>
</dbReference>
<dbReference type="SUPFAM" id="SSF51419">
    <property type="entry name" value="PLP-binding barrel"/>
    <property type="match status" value="1"/>
</dbReference>
<comment type="caution">
    <text evidence="8">The sequence shown here is derived from an EMBL/GenBank/DDBJ whole genome shotgun (WGS) entry which is preliminary data.</text>
</comment>
<proteinExistence type="inferred from homology"/>
<dbReference type="InterPro" id="IPR029066">
    <property type="entry name" value="PLP-binding_barrel"/>
</dbReference>
<evidence type="ECO:0000313" key="8">
    <source>
        <dbReference type="EMBL" id="MBY8336105.1"/>
    </source>
</evidence>
<dbReference type="RefSeq" id="WP_222823817.1">
    <property type="nucleotide sequence ID" value="NZ_JAHWXP010000001.1"/>
</dbReference>
<dbReference type="Gene3D" id="3.20.20.10">
    <property type="entry name" value="Alanine racemase"/>
    <property type="match status" value="1"/>
</dbReference>
<reference evidence="8 9" key="1">
    <citation type="submission" date="2021-07" db="EMBL/GenBank/DDBJ databases">
        <title>Alteriqipengyuania abyssalis NZ-12B nov, sp.nov isolated from deep sea sponge in pacific ocean.</title>
        <authorList>
            <person name="Tareen S."/>
            <person name="Wink J."/>
        </authorList>
    </citation>
    <scope>NUCLEOTIDE SEQUENCE [LARGE SCALE GENOMIC DNA]</scope>
    <source>
        <strain evidence="8 9">NZ-12B</strain>
    </source>
</reference>
<evidence type="ECO:0000259" key="7">
    <source>
        <dbReference type="SMART" id="SM01005"/>
    </source>
</evidence>
<sequence length="365" mass="38854">MNTHPQTPPPRTLRLAIDTTALAHNWRALDKLSGTARAGAAVKADCYGLGTHNCVPALVEAGARDFFVAHWSEVAPVLDHVAPQQVAVLHGVMTGEEARYAIATGVRPVINSLHQAKVWLDAGGATCNLMVDTGINRLGLAPTELSDPLLARLDVEVLMSHLSSAEEHSAANGHQLAAFRAAQALLPHRETSLANSAGIALGRDYSCDLTRPGLALYGGVPTPDLAGHIRQVAFPQAAIIHVRRLEAGDAVGYNREFTASGPMRVGTVSLGYADGFLRSWGAKGFLRHQGRTLRLLGKVSMDMVVVDLAEAPDLGVGDWLDVPYHLPDAAQHSGLSQYELLTTLGHRFERSVKAHCPSDAANAKA</sequence>
<comment type="cofactor">
    <cofactor evidence="2 6">
        <name>pyridoxal 5'-phosphate</name>
        <dbReference type="ChEBI" id="CHEBI:597326"/>
    </cofactor>
</comment>
<evidence type="ECO:0000256" key="4">
    <source>
        <dbReference type="ARBA" id="ARBA00022898"/>
    </source>
</evidence>
<dbReference type="Pfam" id="PF01168">
    <property type="entry name" value="Ala_racemase_N"/>
    <property type="match status" value="1"/>
</dbReference>
<comment type="pathway">
    <text evidence="6">Amino-acid biosynthesis; D-alanine biosynthesis; D-alanine from L-alanine: step 1/1.</text>
</comment>
<organism evidence="8 9">
    <name type="scientific">Alteriqipengyuania abyssalis</name>
    <dbReference type="NCBI Taxonomy" id="2860200"/>
    <lineage>
        <taxon>Bacteria</taxon>
        <taxon>Pseudomonadati</taxon>
        <taxon>Pseudomonadota</taxon>
        <taxon>Alphaproteobacteria</taxon>
        <taxon>Sphingomonadales</taxon>
        <taxon>Erythrobacteraceae</taxon>
        <taxon>Alteriqipengyuania</taxon>
    </lineage>
</organism>
<comment type="similarity">
    <text evidence="6">Belongs to the alanine racemase family.</text>
</comment>
<dbReference type="SUPFAM" id="SSF50621">
    <property type="entry name" value="Alanine racemase C-terminal domain-like"/>
    <property type="match status" value="1"/>
</dbReference>
<dbReference type="SMART" id="SM01005">
    <property type="entry name" value="Ala_racemase_C"/>
    <property type="match status" value="1"/>
</dbReference>
<name>A0ABS7PAM6_9SPHN</name>
<evidence type="ECO:0000313" key="9">
    <source>
        <dbReference type="Proteomes" id="UP000759298"/>
    </source>
</evidence>
<dbReference type="InterPro" id="IPR000821">
    <property type="entry name" value="Ala_racemase"/>
</dbReference>
<comment type="function">
    <text evidence="6">Catalyzes the interconversion of L-alanine and D-alanine. May also act on other amino acids.</text>
</comment>
<keyword evidence="5 6" id="KW-0413">Isomerase</keyword>
<dbReference type="InterPro" id="IPR009006">
    <property type="entry name" value="Ala_racemase/Decarboxylase_C"/>
</dbReference>
<evidence type="ECO:0000256" key="5">
    <source>
        <dbReference type="ARBA" id="ARBA00023235"/>
    </source>
</evidence>
<evidence type="ECO:0000256" key="3">
    <source>
        <dbReference type="ARBA" id="ARBA00013089"/>
    </source>
</evidence>
<gene>
    <name evidence="8" type="primary">alr</name>
    <name evidence="8" type="ORF">KYN89_03505</name>
</gene>
<dbReference type="GO" id="GO:0008784">
    <property type="term" value="F:alanine racemase activity"/>
    <property type="evidence" value="ECO:0007669"/>
    <property type="project" value="UniProtKB-EC"/>
</dbReference>
<dbReference type="NCBIfam" id="TIGR00492">
    <property type="entry name" value="alr"/>
    <property type="match status" value="1"/>
</dbReference>